<evidence type="ECO:0000256" key="2">
    <source>
        <dbReference type="ARBA" id="ARBA00007362"/>
    </source>
</evidence>
<name>A0A0U1P3L5_9BACI</name>
<dbReference type="STRING" id="1499688.BN000_04958"/>
<dbReference type="InterPro" id="IPR037185">
    <property type="entry name" value="EmrE-like"/>
</dbReference>
<dbReference type="RefSeq" id="WP_090639339.1">
    <property type="nucleotide sequence ID" value="NZ_CVRB01000006.1"/>
</dbReference>
<evidence type="ECO:0000256" key="4">
    <source>
        <dbReference type="ARBA" id="ARBA00022692"/>
    </source>
</evidence>
<dbReference type="Gene3D" id="1.10.3730.20">
    <property type="match status" value="1"/>
</dbReference>
<evidence type="ECO:0000256" key="5">
    <source>
        <dbReference type="ARBA" id="ARBA00022989"/>
    </source>
</evidence>
<feature type="transmembrane region" description="Helical" evidence="7">
    <location>
        <begin position="63"/>
        <end position="83"/>
    </location>
</feature>
<comment type="subcellular location">
    <subcellularLocation>
        <location evidence="1">Cell membrane</location>
        <topology evidence="1">Multi-pass membrane protein</topology>
    </subcellularLocation>
</comment>
<keyword evidence="5 7" id="KW-1133">Transmembrane helix</keyword>
<dbReference type="PANTHER" id="PTHR32322:SF18">
    <property type="entry name" value="S-ADENOSYLMETHIONINE_S-ADENOSYLHOMOCYSTEINE TRANSPORTER"/>
    <property type="match status" value="1"/>
</dbReference>
<sequence>MVLFGYLFMCMIFSTTFLAIKIGIDAGVPPFFSAGLRFFLAGLIVFAIMMLKRKTTLRMFFRMEMLLTGIGLTFGTFATLYWAEQFVPSGTAAVLSATGPMMILLIQAFILKTKANSSSFIGCFVGIAGVFLLILPSFSFLVNSLVLGGCVLIMAGEVFYASGTIYSKRVINQFDKISPIALNAVQMMHGGILLMILSFVTEDFQMATLVSPAAIGSSLYLIVVGSMGGHSLYYWLVSKTNPVFPSTWLFVSPILAMVLGVVFYHETFSWLSGIGALTIILGTLIISLPNLRSYPHSSVKVFSGR</sequence>
<keyword evidence="6 7" id="KW-0472">Membrane</keyword>
<feature type="transmembrane region" description="Helical" evidence="7">
    <location>
        <begin position="180"/>
        <end position="201"/>
    </location>
</feature>
<feature type="transmembrane region" description="Helical" evidence="7">
    <location>
        <begin position="7"/>
        <end position="24"/>
    </location>
</feature>
<feature type="transmembrane region" description="Helical" evidence="7">
    <location>
        <begin position="141"/>
        <end position="160"/>
    </location>
</feature>
<dbReference type="AlphaFoldDB" id="A0A0U1P3L5"/>
<gene>
    <name evidence="9" type="ORF">BN000_04958</name>
</gene>
<feature type="transmembrane region" description="Helical" evidence="7">
    <location>
        <begin position="243"/>
        <end position="264"/>
    </location>
</feature>
<dbReference type="Proteomes" id="UP000199087">
    <property type="component" value="Unassembled WGS sequence"/>
</dbReference>
<evidence type="ECO:0000256" key="6">
    <source>
        <dbReference type="ARBA" id="ARBA00023136"/>
    </source>
</evidence>
<proteinExistence type="inferred from homology"/>
<evidence type="ECO:0000256" key="3">
    <source>
        <dbReference type="ARBA" id="ARBA00022475"/>
    </source>
</evidence>
<evidence type="ECO:0000259" key="8">
    <source>
        <dbReference type="Pfam" id="PF00892"/>
    </source>
</evidence>
<feature type="domain" description="EamA" evidence="8">
    <location>
        <begin position="149"/>
        <end position="287"/>
    </location>
</feature>
<dbReference type="OrthoDB" id="9812547at2"/>
<accession>A0A0U1P3L5</accession>
<keyword evidence="3" id="KW-1003">Cell membrane</keyword>
<evidence type="ECO:0000313" key="10">
    <source>
        <dbReference type="Proteomes" id="UP000199087"/>
    </source>
</evidence>
<feature type="domain" description="EamA" evidence="8">
    <location>
        <begin position="6"/>
        <end position="134"/>
    </location>
</feature>
<dbReference type="InterPro" id="IPR050638">
    <property type="entry name" value="AA-Vitamin_Transporters"/>
</dbReference>
<dbReference type="EMBL" id="CVRB01000006">
    <property type="protein sequence ID" value="CRK84899.1"/>
    <property type="molecule type" value="Genomic_DNA"/>
</dbReference>
<evidence type="ECO:0000256" key="7">
    <source>
        <dbReference type="SAM" id="Phobius"/>
    </source>
</evidence>
<feature type="transmembrane region" description="Helical" evidence="7">
    <location>
        <begin position="118"/>
        <end position="135"/>
    </location>
</feature>
<dbReference type="InterPro" id="IPR000620">
    <property type="entry name" value="EamA_dom"/>
</dbReference>
<keyword evidence="4 7" id="KW-0812">Transmembrane</keyword>
<keyword evidence="10" id="KW-1185">Reference proteome</keyword>
<evidence type="ECO:0000256" key="1">
    <source>
        <dbReference type="ARBA" id="ARBA00004651"/>
    </source>
</evidence>
<evidence type="ECO:0000313" key="9">
    <source>
        <dbReference type="EMBL" id="CRK84899.1"/>
    </source>
</evidence>
<dbReference type="SUPFAM" id="SSF103481">
    <property type="entry name" value="Multidrug resistance efflux transporter EmrE"/>
    <property type="match status" value="2"/>
</dbReference>
<feature type="transmembrane region" description="Helical" evidence="7">
    <location>
        <begin position="30"/>
        <end position="51"/>
    </location>
</feature>
<organism evidence="9 10">
    <name type="scientific">Neobacillus massiliamazoniensis</name>
    <dbReference type="NCBI Taxonomy" id="1499688"/>
    <lineage>
        <taxon>Bacteria</taxon>
        <taxon>Bacillati</taxon>
        <taxon>Bacillota</taxon>
        <taxon>Bacilli</taxon>
        <taxon>Bacillales</taxon>
        <taxon>Bacillaceae</taxon>
        <taxon>Neobacillus</taxon>
    </lineage>
</organism>
<dbReference type="Pfam" id="PF00892">
    <property type="entry name" value="EamA"/>
    <property type="match status" value="2"/>
</dbReference>
<feature type="transmembrane region" description="Helical" evidence="7">
    <location>
        <begin position="213"/>
        <end position="236"/>
    </location>
</feature>
<feature type="transmembrane region" description="Helical" evidence="7">
    <location>
        <begin position="270"/>
        <end position="291"/>
    </location>
</feature>
<comment type="similarity">
    <text evidence="2">Belongs to the EamA transporter family.</text>
</comment>
<reference evidence="10" key="1">
    <citation type="submission" date="2015-05" db="EMBL/GenBank/DDBJ databases">
        <authorList>
            <person name="Urmite Genomes"/>
        </authorList>
    </citation>
    <scope>NUCLEOTIDE SEQUENCE [LARGE SCALE GENOMIC DNA]</scope>
    <source>
        <strain evidence="10">LF1</strain>
    </source>
</reference>
<protein>
    <submittedName>
        <fullName evidence="9">EamA family transporter</fullName>
    </submittedName>
</protein>
<feature type="transmembrane region" description="Helical" evidence="7">
    <location>
        <begin position="89"/>
        <end position="111"/>
    </location>
</feature>
<dbReference type="PANTHER" id="PTHR32322">
    <property type="entry name" value="INNER MEMBRANE TRANSPORTER"/>
    <property type="match status" value="1"/>
</dbReference>
<dbReference type="GO" id="GO:0005886">
    <property type="term" value="C:plasma membrane"/>
    <property type="evidence" value="ECO:0007669"/>
    <property type="project" value="UniProtKB-SubCell"/>
</dbReference>